<dbReference type="Pfam" id="PF01423">
    <property type="entry name" value="LSM"/>
    <property type="match status" value="1"/>
</dbReference>
<dbReference type="AlphaFoldDB" id="A0A177EFI1"/>
<dbReference type="SUPFAM" id="SSF50182">
    <property type="entry name" value="Sm-like ribonucleoproteins"/>
    <property type="match status" value="1"/>
</dbReference>
<dbReference type="Proteomes" id="UP000185944">
    <property type="component" value="Unassembled WGS sequence"/>
</dbReference>
<name>A0A177EFI1_9MICR</name>
<evidence type="ECO:0000313" key="3">
    <source>
        <dbReference type="Proteomes" id="UP000185944"/>
    </source>
</evidence>
<dbReference type="OrthoDB" id="429711at2759"/>
<evidence type="ECO:0000313" key="2">
    <source>
        <dbReference type="EMBL" id="OAG30170.1"/>
    </source>
</evidence>
<evidence type="ECO:0000259" key="1">
    <source>
        <dbReference type="Pfam" id="PF01423"/>
    </source>
</evidence>
<dbReference type="VEuPathDB" id="MicrosporidiaDB:NEDG_01753"/>
<dbReference type="RefSeq" id="XP_067544645.1">
    <property type="nucleotide sequence ID" value="XM_067689171.1"/>
</dbReference>
<accession>A0A177EFI1</accession>
<dbReference type="EMBL" id="LTDL01000037">
    <property type="protein sequence ID" value="OAG30170.1"/>
    <property type="molecule type" value="Genomic_DNA"/>
</dbReference>
<gene>
    <name evidence="2" type="ORF">NEDG_01753</name>
</gene>
<proteinExistence type="predicted"/>
<feature type="domain" description="Sm" evidence="1">
    <location>
        <begin position="11"/>
        <end position="66"/>
    </location>
</feature>
<comment type="caution">
    <text evidence="2">The sequence shown here is derived from an EMBL/GenBank/DDBJ whole genome shotgun (WGS) entry which is preliminary data.</text>
</comment>
<dbReference type="InterPro" id="IPR010920">
    <property type="entry name" value="LSM_dom_sf"/>
</dbReference>
<dbReference type="GeneID" id="93648103"/>
<reference evidence="2 3" key="1">
    <citation type="submission" date="2016-02" db="EMBL/GenBank/DDBJ databases">
        <title>Discovery of a natural microsporidian pathogen with a broad tissue tropism in Caenorhabditis elegans.</title>
        <authorList>
            <person name="Luallen R.J."/>
            <person name="Reinke A.W."/>
            <person name="Tong L."/>
            <person name="Botts M.R."/>
            <person name="Felix M.-A."/>
            <person name="Troemel E.R."/>
        </authorList>
    </citation>
    <scope>NUCLEOTIDE SEQUENCE [LARGE SCALE GENOMIC DNA]</scope>
    <source>
        <strain evidence="2 3">JUm2807</strain>
    </source>
</reference>
<sequence length="69" mass="7460">MHPIDWAIAQVGKNVRIVLRGGKVYTGMLLGYDGNVNLVMDHLTLANTNEYIGRSILSGVTVAYIEGLG</sequence>
<dbReference type="InterPro" id="IPR001163">
    <property type="entry name" value="Sm_dom_euk/arc"/>
</dbReference>
<dbReference type="GO" id="GO:0032991">
    <property type="term" value="C:protein-containing complex"/>
    <property type="evidence" value="ECO:0007669"/>
    <property type="project" value="UniProtKB-ARBA"/>
</dbReference>
<protein>
    <recommendedName>
        <fullName evidence="1">Sm domain-containing protein</fullName>
    </recommendedName>
</protein>
<organism evidence="2 3">
    <name type="scientific">Nematocida displodere</name>
    <dbReference type="NCBI Taxonomy" id="1805483"/>
    <lineage>
        <taxon>Eukaryota</taxon>
        <taxon>Fungi</taxon>
        <taxon>Fungi incertae sedis</taxon>
        <taxon>Microsporidia</taxon>
        <taxon>Nematocida</taxon>
    </lineage>
</organism>
<keyword evidence="3" id="KW-1185">Reference proteome</keyword>
<dbReference type="Gene3D" id="2.30.30.100">
    <property type="match status" value="1"/>
</dbReference>